<dbReference type="InterPro" id="IPR050090">
    <property type="entry name" value="Tyrosine_recombinase_XerCD"/>
</dbReference>
<evidence type="ECO:0000313" key="2">
    <source>
        <dbReference type="EMBL" id="OLN21371.1"/>
    </source>
</evidence>
<dbReference type="OrthoDB" id="1803733at2"/>
<organism evidence="2 3">
    <name type="scientific">Domibacillus antri</name>
    <dbReference type="NCBI Taxonomy" id="1714264"/>
    <lineage>
        <taxon>Bacteria</taxon>
        <taxon>Bacillati</taxon>
        <taxon>Bacillota</taxon>
        <taxon>Bacilli</taxon>
        <taxon>Bacillales</taxon>
        <taxon>Bacillaceae</taxon>
        <taxon>Domibacillus</taxon>
    </lineage>
</organism>
<dbReference type="PANTHER" id="PTHR30349:SF86">
    <property type="entry name" value="INTEGRASE_RECOMBINASE AQ_AA09-RELATED"/>
    <property type="match status" value="1"/>
</dbReference>
<gene>
    <name evidence="2" type="ORF">BTO30_15350</name>
</gene>
<proteinExistence type="predicted"/>
<reference evidence="2 3" key="1">
    <citation type="submission" date="2016-12" db="EMBL/GenBank/DDBJ databases">
        <title>Domibacillus antri genome sequencing.</title>
        <authorList>
            <person name="Verma A."/>
            <person name="Krishnamurthi S."/>
        </authorList>
    </citation>
    <scope>NUCLEOTIDE SEQUENCE [LARGE SCALE GENOMIC DNA]</scope>
    <source>
        <strain evidence="2 3">XD80</strain>
    </source>
</reference>
<dbReference type="Proteomes" id="UP000185568">
    <property type="component" value="Unassembled WGS sequence"/>
</dbReference>
<protein>
    <submittedName>
        <fullName evidence="2">Uncharacterized protein</fullName>
    </submittedName>
</protein>
<keyword evidence="3" id="KW-1185">Reference proteome</keyword>
<dbReference type="GO" id="GO:0003677">
    <property type="term" value="F:DNA binding"/>
    <property type="evidence" value="ECO:0007669"/>
    <property type="project" value="InterPro"/>
</dbReference>
<name>A0A1Q8Q236_9BACI</name>
<dbReference type="PANTHER" id="PTHR30349">
    <property type="entry name" value="PHAGE INTEGRASE-RELATED"/>
    <property type="match status" value="1"/>
</dbReference>
<dbReference type="GO" id="GO:0006310">
    <property type="term" value="P:DNA recombination"/>
    <property type="evidence" value="ECO:0007669"/>
    <property type="project" value="UniProtKB-KW"/>
</dbReference>
<dbReference type="RefSeq" id="WP_075399581.1">
    <property type="nucleotide sequence ID" value="NZ_MSDU01000051.1"/>
</dbReference>
<dbReference type="InterPro" id="IPR011010">
    <property type="entry name" value="DNA_brk_join_enz"/>
</dbReference>
<dbReference type="AlphaFoldDB" id="A0A1Q8Q236"/>
<evidence type="ECO:0000313" key="3">
    <source>
        <dbReference type="Proteomes" id="UP000185568"/>
    </source>
</evidence>
<dbReference type="InterPro" id="IPR013762">
    <property type="entry name" value="Integrase-like_cat_sf"/>
</dbReference>
<accession>A0A1Q8Q236</accession>
<dbReference type="Gene3D" id="1.10.443.10">
    <property type="entry name" value="Intergrase catalytic core"/>
    <property type="match status" value="1"/>
</dbReference>
<comment type="caution">
    <text evidence="2">The sequence shown here is derived from an EMBL/GenBank/DDBJ whole genome shotgun (WGS) entry which is preliminary data.</text>
</comment>
<dbReference type="SUPFAM" id="SSF56349">
    <property type="entry name" value="DNA breaking-rejoining enzymes"/>
    <property type="match status" value="1"/>
</dbReference>
<keyword evidence="1" id="KW-0233">DNA recombination</keyword>
<sequence>MTTEHMGITEEIEWNVPNASTISGEENYLKGDFIDEPALLITRNIRFSDNTWDISDKLHPEVPSLDFSLFRSKVFRVLLKKVVLRELFILRKSKRNVTVYDKTFNTIKRFILYLEKEKYMYDLRYLSPEIIKEYVENLKKTNITKDRLNRLLAGVKKFLQEVQLAGHEIDLSEYEKKLTVSWEERKAEMEANKTSNIPKRIFNQTVQCALMDMEDESLRIQDRMMACLIVILSHTGMRRGELERLEVDKLSDITILDKKEKAYYLEFFTYKTTPSKDGRWTKTIAFANTIKAYQLLEKLSKKRREKGKNTYLYVNRSGKKYGRSSFDYLFDTFFYRHQKEIFHHLSDYEIAQVHIQKVTSYLVSYIDKSEPNPPIIGETMFTLNAHQFRVAVANILKDKGRSIQWIRQHMNHLSEEMTQHYFRDDDILVRETLMRRAKADGNSLELEPNNQNTLVKNELSEPELLKAYEEINKFLKKKKFNIYKDIDDIINTLKHNPLRENIVGVCTKHLGILCECHFRV</sequence>
<dbReference type="EMBL" id="MSDU01000051">
    <property type="protein sequence ID" value="OLN21371.1"/>
    <property type="molecule type" value="Genomic_DNA"/>
</dbReference>
<dbReference type="GO" id="GO:0015074">
    <property type="term" value="P:DNA integration"/>
    <property type="evidence" value="ECO:0007669"/>
    <property type="project" value="InterPro"/>
</dbReference>
<evidence type="ECO:0000256" key="1">
    <source>
        <dbReference type="ARBA" id="ARBA00023172"/>
    </source>
</evidence>